<reference evidence="3 4" key="1">
    <citation type="submission" date="2019-09" db="EMBL/GenBank/DDBJ databases">
        <title>Draft genome sequence of the thermophilic Saccharopolyspora hirsuta VKM Ac-666T.</title>
        <authorList>
            <person name="Lobastova T.G."/>
            <person name="Fokina V."/>
            <person name="Bragin E.Y."/>
            <person name="Shtratnikova V.Y."/>
            <person name="Starodumova I.P."/>
            <person name="Tarlachkov S.V."/>
            <person name="Donova M.V."/>
        </authorList>
    </citation>
    <scope>NUCLEOTIDE SEQUENCE [LARGE SCALE GENOMIC DNA]</scope>
    <source>
        <strain evidence="3 4">VKM Ac-666</strain>
    </source>
</reference>
<dbReference type="Pfam" id="PF13561">
    <property type="entry name" value="adh_short_C2"/>
    <property type="match status" value="1"/>
</dbReference>
<comment type="caution">
    <text evidence="3">The sequence shown here is derived from an EMBL/GenBank/DDBJ whole genome shotgun (WGS) entry which is preliminary data.</text>
</comment>
<evidence type="ECO:0000256" key="2">
    <source>
        <dbReference type="ARBA" id="ARBA00023002"/>
    </source>
</evidence>
<dbReference type="SMR" id="A0A5M7BVM5"/>
<name>A0A5M7BVM5_SACHI</name>
<dbReference type="PANTHER" id="PTHR48107">
    <property type="entry name" value="NADPH-DEPENDENT ALDEHYDE REDUCTASE-LIKE PROTEIN, CHLOROPLASTIC-RELATED"/>
    <property type="match status" value="1"/>
</dbReference>
<dbReference type="PRINTS" id="PR00080">
    <property type="entry name" value="SDRFAMILY"/>
</dbReference>
<proteinExistence type="inferred from homology"/>
<comment type="similarity">
    <text evidence="1">Belongs to the short-chain dehydrogenases/reductases (SDR) family.</text>
</comment>
<protein>
    <submittedName>
        <fullName evidence="3">SDR family oxidoreductase</fullName>
    </submittedName>
</protein>
<gene>
    <name evidence="3" type="ORF">F1721_11285</name>
</gene>
<dbReference type="OrthoDB" id="9803333at2"/>
<evidence type="ECO:0000256" key="1">
    <source>
        <dbReference type="ARBA" id="ARBA00006484"/>
    </source>
</evidence>
<dbReference type="RefSeq" id="WP_150066578.1">
    <property type="nucleotide sequence ID" value="NZ_VWPH01000005.1"/>
</dbReference>
<dbReference type="InterPro" id="IPR036291">
    <property type="entry name" value="NAD(P)-bd_dom_sf"/>
</dbReference>
<evidence type="ECO:0000313" key="4">
    <source>
        <dbReference type="Proteomes" id="UP000323946"/>
    </source>
</evidence>
<keyword evidence="4" id="KW-1185">Reference proteome</keyword>
<dbReference type="AlphaFoldDB" id="A0A5M7BVM5"/>
<dbReference type="InterPro" id="IPR002347">
    <property type="entry name" value="SDR_fam"/>
</dbReference>
<evidence type="ECO:0000313" key="3">
    <source>
        <dbReference type="EMBL" id="KAA5834276.1"/>
    </source>
</evidence>
<dbReference type="SUPFAM" id="SSF51735">
    <property type="entry name" value="NAD(P)-binding Rossmann-fold domains"/>
    <property type="match status" value="1"/>
</dbReference>
<sequence>MIDPRLRDRVAVITGADSPLGIGAAIARALARQGCKVVLASRPRTPPDTADHVRDALRADGAEADSLAVDLAEPTAARAVFDHAESCFGPVEILVNNAAHRAPDTFRPDPVRGLVTVDADVLDAHHAVNTRAPALLIAEFHRRHLRRKARWGRIISISTDTAPGTAGAISHLASKHALESLSRSAATELGPAGTTVNIIAPGPVQTGWLSEHAAARAAELSPLGRVGRPDDIADLVVFLASHQARWITGQTLYAGGGKRML</sequence>
<dbReference type="Proteomes" id="UP000323946">
    <property type="component" value="Unassembled WGS sequence"/>
</dbReference>
<keyword evidence="2" id="KW-0560">Oxidoreductase</keyword>
<organism evidence="3 4">
    <name type="scientific">Saccharopolyspora hirsuta</name>
    <dbReference type="NCBI Taxonomy" id="1837"/>
    <lineage>
        <taxon>Bacteria</taxon>
        <taxon>Bacillati</taxon>
        <taxon>Actinomycetota</taxon>
        <taxon>Actinomycetes</taxon>
        <taxon>Pseudonocardiales</taxon>
        <taxon>Pseudonocardiaceae</taxon>
        <taxon>Saccharopolyspora</taxon>
    </lineage>
</organism>
<dbReference type="EMBL" id="VWPH01000005">
    <property type="protein sequence ID" value="KAA5834276.1"/>
    <property type="molecule type" value="Genomic_DNA"/>
</dbReference>
<accession>A0A5M7BVM5</accession>
<dbReference type="Gene3D" id="3.40.50.720">
    <property type="entry name" value="NAD(P)-binding Rossmann-like Domain"/>
    <property type="match status" value="1"/>
</dbReference>
<dbReference type="PRINTS" id="PR00081">
    <property type="entry name" value="GDHRDH"/>
</dbReference>
<dbReference type="PANTHER" id="PTHR48107:SF7">
    <property type="entry name" value="RE15974P"/>
    <property type="match status" value="1"/>
</dbReference>
<dbReference type="FunFam" id="3.40.50.720:FF:000084">
    <property type="entry name" value="Short-chain dehydrogenase reductase"/>
    <property type="match status" value="1"/>
</dbReference>
<dbReference type="GO" id="GO:0016614">
    <property type="term" value="F:oxidoreductase activity, acting on CH-OH group of donors"/>
    <property type="evidence" value="ECO:0007669"/>
    <property type="project" value="UniProtKB-ARBA"/>
</dbReference>